<evidence type="ECO:0000256" key="7">
    <source>
        <dbReference type="ARBA" id="ARBA00022741"/>
    </source>
</evidence>
<keyword evidence="16" id="KW-1185">Reference proteome</keyword>
<evidence type="ECO:0000256" key="10">
    <source>
        <dbReference type="ARBA" id="ARBA00022989"/>
    </source>
</evidence>
<dbReference type="Gene3D" id="1.10.287.130">
    <property type="match status" value="1"/>
</dbReference>
<dbReference type="PROSITE" id="PS50109">
    <property type="entry name" value="HIS_KIN"/>
    <property type="match status" value="1"/>
</dbReference>
<dbReference type="PANTHER" id="PTHR45436:SF14">
    <property type="entry name" value="SENSOR PROTEIN QSEC"/>
    <property type="match status" value="1"/>
</dbReference>
<dbReference type="GO" id="GO:0005524">
    <property type="term" value="F:ATP binding"/>
    <property type="evidence" value="ECO:0007669"/>
    <property type="project" value="UniProtKB-KW"/>
</dbReference>
<name>A0A4D7QNU0_9HYPH</name>
<dbReference type="InterPro" id="IPR003660">
    <property type="entry name" value="HAMP_dom"/>
</dbReference>
<evidence type="ECO:0000259" key="13">
    <source>
        <dbReference type="PROSITE" id="PS50109"/>
    </source>
</evidence>
<dbReference type="EC" id="2.7.13.3" evidence="3"/>
<evidence type="ECO:0000259" key="14">
    <source>
        <dbReference type="PROSITE" id="PS50885"/>
    </source>
</evidence>
<evidence type="ECO:0000313" key="15">
    <source>
        <dbReference type="EMBL" id="QCK87216.1"/>
    </source>
</evidence>
<keyword evidence="10 12" id="KW-1133">Transmembrane helix</keyword>
<evidence type="ECO:0000313" key="16">
    <source>
        <dbReference type="Proteomes" id="UP000298588"/>
    </source>
</evidence>
<dbReference type="InterPro" id="IPR050428">
    <property type="entry name" value="TCS_sensor_his_kinase"/>
</dbReference>
<keyword evidence="5" id="KW-0808">Transferase</keyword>
<dbReference type="InterPro" id="IPR036890">
    <property type="entry name" value="HATPase_C_sf"/>
</dbReference>
<evidence type="ECO:0000256" key="3">
    <source>
        <dbReference type="ARBA" id="ARBA00012438"/>
    </source>
</evidence>
<dbReference type="PANTHER" id="PTHR45436">
    <property type="entry name" value="SENSOR HISTIDINE KINASE YKOH"/>
    <property type="match status" value="1"/>
</dbReference>
<gene>
    <name evidence="15" type="ORF">E8L99_16355</name>
</gene>
<keyword evidence="8 15" id="KW-0418">Kinase</keyword>
<evidence type="ECO:0000256" key="5">
    <source>
        <dbReference type="ARBA" id="ARBA00022679"/>
    </source>
</evidence>
<evidence type="ECO:0000256" key="11">
    <source>
        <dbReference type="ARBA" id="ARBA00023012"/>
    </source>
</evidence>
<dbReference type="Proteomes" id="UP000298588">
    <property type="component" value="Chromosome"/>
</dbReference>
<dbReference type="InterPro" id="IPR036097">
    <property type="entry name" value="HisK_dim/P_sf"/>
</dbReference>
<dbReference type="CDD" id="cd00082">
    <property type="entry name" value="HisKA"/>
    <property type="match status" value="1"/>
</dbReference>
<keyword evidence="11" id="KW-0902">Two-component regulatory system</keyword>
<dbReference type="GO" id="GO:0000155">
    <property type="term" value="F:phosphorelay sensor kinase activity"/>
    <property type="evidence" value="ECO:0007669"/>
    <property type="project" value="InterPro"/>
</dbReference>
<keyword evidence="7" id="KW-0547">Nucleotide-binding</keyword>
<dbReference type="SMART" id="SM00388">
    <property type="entry name" value="HisKA"/>
    <property type="match status" value="1"/>
</dbReference>
<dbReference type="SUPFAM" id="SSF47384">
    <property type="entry name" value="Homodimeric domain of signal transducing histidine kinase"/>
    <property type="match status" value="1"/>
</dbReference>
<comment type="subcellular location">
    <subcellularLocation>
        <location evidence="2">Membrane</location>
        <topology evidence="2">Multi-pass membrane protein</topology>
    </subcellularLocation>
</comment>
<dbReference type="SUPFAM" id="SSF55874">
    <property type="entry name" value="ATPase domain of HSP90 chaperone/DNA topoisomerase II/histidine kinase"/>
    <property type="match status" value="1"/>
</dbReference>
<evidence type="ECO:0000256" key="1">
    <source>
        <dbReference type="ARBA" id="ARBA00000085"/>
    </source>
</evidence>
<dbReference type="KEGG" id="paqt:E8L99_16355"/>
<accession>A0A4D7QNU0</accession>
<dbReference type="EMBL" id="CP039865">
    <property type="protein sequence ID" value="QCK87216.1"/>
    <property type="molecule type" value="Genomic_DNA"/>
</dbReference>
<evidence type="ECO:0000256" key="6">
    <source>
        <dbReference type="ARBA" id="ARBA00022692"/>
    </source>
</evidence>
<evidence type="ECO:0000256" key="8">
    <source>
        <dbReference type="ARBA" id="ARBA00022777"/>
    </source>
</evidence>
<feature type="transmembrane region" description="Helical" evidence="12">
    <location>
        <begin position="162"/>
        <end position="182"/>
    </location>
</feature>
<proteinExistence type="predicted"/>
<evidence type="ECO:0000256" key="2">
    <source>
        <dbReference type="ARBA" id="ARBA00004141"/>
    </source>
</evidence>
<dbReference type="GO" id="GO:0005886">
    <property type="term" value="C:plasma membrane"/>
    <property type="evidence" value="ECO:0007669"/>
    <property type="project" value="TreeGrafter"/>
</dbReference>
<keyword evidence="9" id="KW-0067">ATP-binding</keyword>
<keyword evidence="6 12" id="KW-0812">Transmembrane</keyword>
<comment type="catalytic activity">
    <reaction evidence="1">
        <text>ATP + protein L-histidine = ADP + protein N-phospho-L-histidine.</text>
        <dbReference type="EC" id="2.7.13.3"/>
    </reaction>
</comment>
<dbReference type="InterPro" id="IPR003661">
    <property type="entry name" value="HisK_dim/P_dom"/>
</dbReference>
<feature type="domain" description="HAMP" evidence="14">
    <location>
        <begin position="183"/>
        <end position="235"/>
    </location>
</feature>
<dbReference type="Pfam" id="PF00512">
    <property type="entry name" value="HisKA"/>
    <property type="match status" value="1"/>
</dbReference>
<evidence type="ECO:0000256" key="12">
    <source>
        <dbReference type="SAM" id="Phobius"/>
    </source>
</evidence>
<dbReference type="PROSITE" id="PS50885">
    <property type="entry name" value="HAMP"/>
    <property type="match status" value="1"/>
</dbReference>
<feature type="domain" description="Histidine kinase" evidence="13">
    <location>
        <begin position="243"/>
        <end position="454"/>
    </location>
</feature>
<dbReference type="Pfam" id="PF02518">
    <property type="entry name" value="HATPase_c"/>
    <property type="match status" value="1"/>
</dbReference>
<dbReference type="SMART" id="SM00387">
    <property type="entry name" value="HATPase_c"/>
    <property type="match status" value="1"/>
</dbReference>
<dbReference type="RefSeq" id="WP_137100545.1">
    <property type="nucleotide sequence ID" value="NZ_CP039865.1"/>
</dbReference>
<keyword evidence="4" id="KW-0597">Phosphoprotein</keyword>
<evidence type="ECO:0000256" key="9">
    <source>
        <dbReference type="ARBA" id="ARBA00022840"/>
    </source>
</evidence>
<keyword evidence="12" id="KW-0472">Membrane</keyword>
<dbReference type="Gene3D" id="3.30.565.10">
    <property type="entry name" value="Histidine kinase-like ATPase, C-terminal domain"/>
    <property type="match status" value="1"/>
</dbReference>
<dbReference type="InterPro" id="IPR003594">
    <property type="entry name" value="HATPase_dom"/>
</dbReference>
<sequence length="455" mass="48508">MRQLFPHPRLSLQRRLALALAGCVTACWLAGTVAAGFVLREEISEVFDSALQEVAQGVLPLAYAEILERGTDGPPDSAPNRVASVGPHREYIAYIVRNAAGRVLLMSHDADLAMFPSTIQPGFADGPVTRLYTEAAIRGTLFVTSAERPGHRRATVVQATRMLVWPLGVLLPLIAAVIWLLVARSFRPIGAFQRAIEARGGGNLTPVDTSALSVEIAPAAEAVNQLIERLKQALEGERRFTANSAHELRTPVAAALAQTQRLLAELPDGQSHDRATAIEAALRRLTRLSEKLLQLAKAESGRLKADRPQDLAQALSLVLADLQGTPGVEDRLIVEVPESGTFLSWLDIDAFAILARNLIENAVRHGDMSKPVHVSLTAGGLLRVSNSGRVVPVDSLALMTKAFQRGNTNADGAGIGLAIVAAIAEGIGTRLELRSPAPGMVDGFEASVLLPKAPC</sequence>
<protein>
    <recommendedName>
        <fullName evidence="3">histidine kinase</fullName>
        <ecNumber evidence="3">2.7.13.3</ecNumber>
    </recommendedName>
</protein>
<dbReference type="AlphaFoldDB" id="A0A4D7QNU0"/>
<reference evidence="15 16" key="1">
    <citation type="submission" date="2019-04" db="EMBL/GenBank/DDBJ databases">
        <title>Phreatobacter aquaticus sp. nov.</title>
        <authorList>
            <person name="Choi A."/>
            <person name="Baek K."/>
        </authorList>
    </citation>
    <scope>NUCLEOTIDE SEQUENCE [LARGE SCALE GENOMIC DNA]</scope>
    <source>
        <strain evidence="15 16">NMCR1094</strain>
    </source>
</reference>
<evidence type="ECO:0000256" key="4">
    <source>
        <dbReference type="ARBA" id="ARBA00022553"/>
    </source>
</evidence>
<dbReference type="Gene3D" id="1.20.5.1040">
    <property type="entry name" value="Sensor protein qsec"/>
    <property type="match status" value="1"/>
</dbReference>
<organism evidence="15 16">
    <name type="scientific">Phreatobacter aquaticus</name>
    <dbReference type="NCBI Taxonomy" id="2570229"/>
    <lineage>
        <taxon>Bacteria</taxon>
        <taxon>Pseudomonadati</taxon>
        <taxon>Pseudomonadota</taxon>
        <taxon>Alphaproteobacteria</taxon>
        <taxon>Hyphomicrobiales</taxon>
        <taxon>Phreatobacteraceae</taxon>
        <taxon>Phreatobacter</taxon>
    </lineage>
</organism>
<dbReference type="InterPro" id="IPR005467">
    <property type="entry name" value="His_kinase_dom"/>
</dbReference>
<dbReference type="OrthoDB" id="9809766at2"/>